<feature type="compositionally biased region" description="Low complexity" evidence="1">
    <location>
        <begin position="77"/>
        <end position="96"/>
    </location>
</feature>
<organism evidence="2 3">
    <name type="scientific">Hibiscus sabdariffa</name>
    <name type="common">roselle</name>
    <dbReference type="NCBI Taxonomy" id="183260"/>
    <lineage>
        <taxon>Eukaryota</taxon>
        <taxon>Viridiplantae</taxon>
        <taxon>Streptophyta</taxon>
        <taxon>Embryophyta</taxon>
        <taxon>Tracheophyta</taxon>
        <taxon>Spermatophyta</taxon>
        <taxon>Magnoliopsida</taxon>
        <taxon>eudicotyledons</taxon>
        <taxon>Gunneridae</taxon>
        <taxon>Pentapetalae</taxon>
        <taxon>rosids</taxon>
        <taxon>malvids</taxon>
        <taxon>Malvales</taxon>
        <taxon>Malvaceae</taxon>
        <taxon>Malvoideae</taxon>
        <taxon>Hibiscus</taxon>
    </lineage>
</organism>
<accession>A0ABR2CKC4</accession>
<reference evidence="2 3" key="1">
    <citation type="journal article" date="2024" name="G3 (Bethesda)">
        <title>Genome assembly of Hibiscus sabdariffa L. provides insights into metabolisms of medicinal natural products.</title>
        <authorList>
            <person name="Kim T."/>
        </authorList>
    </citation>
    <scope>NUCLEOTIDE SEQUENCE [LARGE SCALE GENOMIC DNA]</scope>
    <source>
        <strain evidence="2">TK-2024</strain>
        <tissue evidence="2">Old leaves</tissue>
    </source>
</reference>
<evidence type="ECO:0000313" key="2">
    <source>
        <dbReference type="EMBL" id="KAK8520103.1"/>
    </source>
</evidence>
<keyword evidence="3" id="KW-1185">Reference proteome</keyword>
<gene>
    <name evidence="2" type="ORF">V6N12_004065</name>
</gene>
<evidence type="ECO:0000256" key="1">
    <source>
        <dbReference type="SAM" id="MobiDB-lite"/>
    </source>
</evidence>
<feature type="compositionally biased region" description="Low complexity" evidence="1">
    <location>
        <begin position="113"/>
        <end position="129"/>
    </location>
</feature>
<feature type="compositionally biased region" description="Polar residues" evidence="1">
    <location>
        <begin position="17"/>
        <end position="26"/>
    </location>
</feature>
<comment type="caution">
    <text evidence="2">The sequence shown here is derived from an EMBL/GenBank/DDBJ whole genome shotgun (WGS) entry which is preliminary data.</text>
</comment>
<dbReference type="EMBL" id="JBBPBM010000049">
    <property type="protein sequence ID" value="KAK8520103.1"/>
    <property type="molecule type" value="Genomic_DNA"/>
</dbReference>
<proteinExistence type="predicted"/>
<protein>
    <submittedName>
        <fullName evidence="2">Uncharacterized protein</fullName>
    </submittedName>
</protein>
<evidence type="ECO:0000313" key="3">
    <source>
        <dbReference type="Proteomes" id="UP001472677"/>
    </source>
</evidence>
<feature type="region of interest" description="Disordered" evidence="1">
    <location>
        <begin position="1"/>
        <end position="132"/>
    </location>
</feature>
<name>A0ABR2CKC4_9ROSI</name>
<dbReference type="Proteomes" id="UP001472677">
    <property type="component" value="Unassembled WGS sequence"/>
</dbReference>
<sequence>MLLSPQRRMKNFWAPGLSSSEPFRSRPQSHYRSNHSSDPGSRGLERGHYGDYEDEGPPEVDTRVSSSYLPRYGDYDSSYSPRQPISRPRSPNSGRSSYERSRRSPLVYDDFASHGSYSSSRHSPRSHGSTRYENEIDDRWDNNSEWHCCNFQFCH</sequence>